<organism evidence="1 2">
    <name type="scientific">Apatococcus lobatus</name>
    <dbReference type="NCBI Taxonomy" id="904363"/>
    <lineage>
        <taxon>Eukaryota</taxon>
        <taxon>Viridiplantae</taxon>
        <taxon>Chlorophyta</taxon>
        <taxon>core chlorophytes</taxon>
        <taxon>Trebouxiophyceae</taxon>
        <taxon>Chlorellales</taxon>
        <taxon>Chlorellaceae</taxon>
        <taxon>Apatococcus</taxon>
    </lineage>
</organism>
<gene>
    <name evidence="1" type="ORF">WJX74_000704</name>
</gene>
<reference evidence="1 2" key="1">
    <citation type="journal article" date="2024" name="Nat. Commun.">
        <title>Phylogenomics reveals the evolutionary origins of lichenization in chlorophyte algae.</title>
        <authorList>
            <person name="Puginier C."/>
            <person name="Libourel C."/>
            <person name="Otte J."/>
            <person name="Skaloud P."/>
            <person name="Haon M."/>
            <person name="Grisel S."/>
            <person name="Petersen M."/>
            <person name="Berrin J.G."/>
            <person name="Delaux P.M."/>
            <person name="Dal Grande F."/>
            <person name="Keller J."/>
        </authorList>
    </citation>
    <scope>NUCLEOTIDE SEQUENCE [LARGE SCALE GENOMIC DNA]</scope>
    <source>
        <strain evidence="1 2">SAG 2145</strain>
    </source>
</reference>
<evidence type="ECO:0000313" key="2">
    <source>
        <dbReference type="Proteomes" id="UP001438707"/>
    </source>
</evidence>
<proteinExistence type="predicted"/>
<comment type="caution">
    <text evidence="1">The sequence shown here is derived from an EMBL/GenBank/DDBJ whole genome shotgun (WGS) entry which is preliminary data.</text>
</comment>
<dbReference type="AlphaFoldDB" id="A0AAW1RVA1"/>
<evidence type="ECO:0000313" key="1">
    <source>
        <dbReference type="EMBL" id="KAK9837575.1"/>
    </source>
</evidence>
<dbReference type="EMBL" id="JALJOS010000006">
    <property type="protein sequence ID" value="KAK9837575.1"/>
    <property type="molecule type" value="Genomic_DNA"/>
</dbReference>
<accession>A0AAW1RVA1</accession>
<dbReference type="Proteomes" id="UP001438707">
    <property type="component" value="Unassembled WGS sequence"/>
</dbReference>
<sequence>MVSFGTVHVGGVHSRQAPWPTKDMIIKDRAGHAAAQHSMASCCNSGLNAIVMAIANGFRLLWVAVQT</sequence>
<name>A0AAW1RVA1_9CHLO</name>
<keyword evidence="2" id="KW-1185">Reference proteome</keyword>
<protein>
    <submittedName>
        <fullName evidence="1">Uncharacterized protein</fullName>
    </submittedName>
</protein>